<keyword evidence="8" id="KW-0645">Protease</keyword>
<feature type="compositionally biased region" description="Polar residues" evidence="23">
    <location>
        <begin position="1048"/>
        <end position="1082"/>
    </location>
</feature>
<evidence type="ECO:0000313" key="28">
    <source>
        <dbReference type="Proteomes" id="UP000243519"/>
    </source>
</evidence>
<evidence type="ECO:0000256" key="2">
    <source>
        <dbReference type="ARBA" id="ARBA00003091"/>
    </source>
</evidence>
<dbReference type="GO" id="GO:0008270">
    <property type="term" value="F:zinc ion binding"/>
    <property type="evidence" value="ECO:0007669"/>
    <property type="project" value="InterPro"/>
</dbReference>
<dbReference type="GO" id="GO:0006508">
    <property type="term" value="P:proteolysis"/>
    <property type="evidence" value="ECO:0007669"/>
    <property type="project" value="UniProtKB-KW"/>
</dbReference>
<keyword evidence="16" id="KW-0238">DNA-binding</keyword>
<keyword evidence="17" id="KW-0865">Zymogen</keyword>
<dbReference type="GO" id="GO:0006351">
    <property type="term" value="P:DNA-templated transcription"/>
    <property type="evidence" value="ECO:0007669"/>
    <property type="project" value="InterPro"/>
</dbReference>
<proteinExistence type="inferred from homology"/>
<keyword evidence="9" id="KW-0479">Metal-binding</keyword>
<evidence type="ECO:0000256" key="17">
    <source>
        <dbReference type="ARBA" id="ARBA00023145"/>
    </source>
</evidence>
<evidence type="ECO:0000256" key="18">
    <source>
        <dbReference type="ARBA" id="ARBA00023157"/>
    </source>
</evidence>
<keyword evidence="19" id="KW-0804">Transcription</keyword>
<feature type="region of interest" description="Disordered" evidence="23">
    <location>
        <begin position="1022"/>
        <end position="1104"/>
    </location>
</feature>
<feature type="chain" id="PRO_5008086171" evidence="24">
    <location>
        <begin position="17"/>
        <end position="1269"/>
    </location>
</feature>
<evidence type="ECO:0000256" key="9">
    <source>
        <dbReference type="ARBA" id="ARBA00022723"/>
    </source>
</evidence>
<dbReference type="PROSITE" id="PS52035">
    <property type="entry name" value="PEPTIDASE_M14"/>
    <property type="match status" value="1"/>
</dbReference>
<evidence type="ECO:0000256" key="22">
    <source>
        <dbReference type="SAM" id="Coils"/>
    </source>
</evidence>
<evidence type="ECO:0000256" key="1">
    <source>
        <dbReference type="ARBA" id="ARBA00001947"/>
    </source>
</evidence>
<evidence type="ECO:0000256" key="6">
    <source>
        <dbReference type="ARBA" id="ARBA00022525"/>
    </source>
</evidence>
<dbReference type="GO" id="GO:0004181">
    <property type="term" value="F:metallocarboxypeptidase activity"/>
    <property type="evidence" value="ECO:0007669"/>
    <property type="project" value="InterPro"/>
</dbReference>
<feature type="signal peptide" evidence="24">
    <location>
        <begin position="1"/>
        <end position="16"/>
    </location>
</feature>
<dbReference type="InterPro" id="IPR007219">
    <property type="entry name" value="XnlR_reg_dom"/>
</dbReference>
<name>A0A178FFE1_TRIVO</name>
<dbReference type="GO" id="GO:0045944">
    <property type="term" value="P:positive regulation of transcription by RNA polymerase II"/>
    <property type="evidence" value="ECO:0007669"/>
    <property type="project" value="TreeGrafter"/>
</dbReference>
<comment type="subcellular location">
    <subcellularLocation>
        <location evidence="3">Nucleus</location>
    </subcellularLocation>
    <subcellularLocation>
        <location evidence="4">Secreted</location>
    </subcellularLocation>
</comment>
<evidence type="ECO:0000256" key="23">
    <source>
        <dbReference type="SAM" id="MobiDB-lite"/>
    </source>
</evidence>
<dbReference type="SUPFAM" id="SSF57701">
    <property type="entry name" value="Zn2/Cys6 DNA-binding domain"/>
    <property type="match status" value="1"/>
</dbReference>
<dbReference type="GO" id="GO:0005634">
    <property type="term" value="C:nucleus"/>
    <property type="evidence" value="ECO:0007669"/>
    <property type="project" value="UniProtKB-SubCell"/>
</dbReference>
<protein>
    <submittedName>
        <fullName evidence="27">C6 transcription factor</fullName>
    </submittedName>
</protein>
<dbReference type="InterPro" id="IPR052202">
    <property type="entry name" value="Yeast_MetPath_Reg"/>
</dbReference>
<dbReference type="Gene3D" id="3.40.630.10">
    <property type="entry name" value="Zn peptidases"/>
    <property type="match status" value="1"/>
</dbReference>
<dbReference type="Pfam" id="PF04082">
    <property type="entry name" value="Fungal_trans"/>
    <property type="match status" value="1"/>
</dbReference>
<comment type="similarity">
    <text evidence="5 21">Belongs to the peptidase M14 family.</text>
</comment>
<evidence type="ECO:0000256" key="20">
    <source>
        <dbReference type="ARBA" id="ARBA00023242"/>
    </source>
</evidence>
<evidence type="ECO:0000256" key="21">
    <source>
        <dbReference type="PROSITE-ProRule" id="PRU01379"/>
    </source>
</evidence>
<dbReference type="FunFam" id="3.40.630.10:FF:000165">
    <property type="entry name" value="Glucan 1,4-alpha-glucosidase, putative"/>
    <property type="match status" value="1"/>
</dbReference>
<keyword evidence="20" id="KW-0539">Nucleus</keyword>
<dbReference type="OrthoDB" id="5416384at2759"/>
<evidence type="ECO:0000256" key="11">
    <source>
        <dbReference type="ARBA" id="ARBA00022801"/>
    </source>
</evidence>
<keyword evidence="6" id="KW-0964">Secreted</keyword>
<comment type="caution">
    <text evidence="27">The sequence shown here is derived from an EMBL/GenBank/DDBJ whole genome shotgun (WGS) entry which is preliminary data.</text>
</comment>
<dbReference type="Gene3D" id="3.30.70.340">
    <property type="entry name" value="Metallocarboxypeptidase-like"/>
    <property type="match status" value="1"/>
</dbReference>
<evidence type="ECO:0000256" key="14">
    <source>
        <dbReference type="ARBA" id="ARBA00023026"/>
    </source>
</evidence>
<dbReference type="InterPro" id="IPR001138">
    <property type="entry name" value="Zn2Cys6_DnaBD"/>
</dbReference>
<keyword evidence="11" id="KW-0378">Hydrolase</keyword>
<dbReference type="SUPFAM" id="SSF54897">
    <property type="entry name" value="Protease propeptides/inhibitors"/>
    <property type="match status" value="1"/>
</dbReference>
<comment type="cofactor">
    <cofactor evidence="1">
        <name>Zn(2+)</name>
        <dbReference type="ChEBI" id="CHEBI:29105"/>
    </cofactor>
</comment>
<keyword evidence="22" id="KW-0175">Coiled coil</keyword>
<dbReference type="PROSITE" id="PS50048">
    <property type="entry name" value="ZN2_CY6_FUNGAL_2"/>
    <property type="match status" value="1"/>
</dbReference>
<feature type="domain" description="Peptidase M14" evidence="26">
    <location>
        <begin position="119"/>
        <end position="415"/>
    </location>
</feature>
<dbReference type="CDD" id="cd03860">
    <property type="entry name" value="M14_CP_A-B_like"/>
    <property type="match status" value="1"/>
</dbReference>
<keyword evidence="13" id="KW-0805">Transcription regulation</keyword>
<keyword evidence="15" id="KW-0482">Metalloprotease</keyword>
<dbReference type="InterPro" id="IPR003146">
    <property type="entry name" value="M14A_act_pep"/>
</dbReference>
<sequence length="1269" mass="141039">MQSLLLLATLLGSALGGAIPSQSANYNGYKVMRVSGDDTSKISHIVSKLGLETWKFPKAANANVDIVVPPKKVAEFEKMSHAAGLKKQVMHENLGDSIKSEMSFRPYSYGGANDTWFQSYHKYEDHLKFMKDFQSAHSQNSEIVMSGKSHEGRDITGVHVWGSGEKGSKPAVVFHGTVHAREWITTMTVEYILAQLFDDKEAGAALLEKFDFYIFPIANPDGFVFTTESDRMWRKNREQNEGGCYGTDLNRNWPYKWEGDGSTTDPCSETYRGPSPGSAPETKASTSFIKGLADGAGLKMFVDWHSYSQLFMTPYGYSCSARAPNDDVLQEMASSFADAVKAVHGTSFTTGPICNTIYQANGNSVDWIVDEVKGETAFAAELRDTGMYGFVLPPEQIIPSGEETWAGVKAMFSKLKPTVQTPCILMEPAAAGPTTSRFRETSAASHPSQPDEANAPRIAHTLTACIRCKQRKSRCDPGIPRCEPCKRSNSKCEYYDHTKEATISRAYILELREKIRKLARELEELEDEADRAPDAEAMARGAGLIKFKETDESRFLGPSSGIAITRFVMDMAKQNTGSKSIKEVVNENTAQQIKSVFDIESQKPTSKVYPMISSVAEPDLPPRQLTNKLIDIFIAKAQYMVPILHEPTFRSDVDIVFNGSQDPCRNFQLRLVIAISMQRLSTQYAGLADSYYLAALPYFDGCLARMDISTLQCCALMGLYSLLTPTRTAAYWVVGVAAKLCQDLGISDEETVTRGANGEQLNCLEIDMRRRLFWIITSMEYGLAHSLGRPSSFCVSHDHINVNFFQTCDDRYITPNGILPGAQPIMKKCIAIHFFKMRLLQAEIRRKLYLCKRPAPLDDRDPWFTQMIDKMDRWVESCPKNDEGSGFSQMWFQGRRNTMIVFMYRPSPQIPEPSLYAAQRCYDASVFNVKIQHQQVATGTIDLTWIFTQSVFMALNTILWSLSYPEIRKEHPVGDVIGEIRLAMEILAISSERWPGVESALELYKSLISGCLKAYATDESYVVHSPPSNRPSPAPSSDFATPPPMAHSPNTAATVPSPVSQSKTTPNRLSSSPYEPTRSRTSFEAARLHPGQIKFESTTPPPSLATMTTIPYELAPPPQVAYTNGNGSSIDPNSSSPAQAFSSPVAHSLARCDVSPTPANNFDPSSFHNTFPSVVPGLHHWDPNYTTASTTASYLTYPSATVDPMSWVGTIGEQYSQFFNQPYQSNIFRDRRLSYEEHAELMDTLGHDLPDVSQLAEETATFYTPSMVP</sequence>
<evidence type="ECO:0000256" key="19">
    <source>
        <dbReference type="ARBA" id="ARBA00023163"/>
    </source>
</evidence>
<dbReference type="InterPro" id="IPR036990">
    <property type="entry name" value="M14A-like_propep"/>
</dbReference>
<dbReference type="SMART" id="SM00906">
    <property type="entry name" value="Fungal_trans"/>
    <property type="match status" value="1"/>
</dbReference>
<dbReference type="PROSITE" id="PS00463">
    <property type="entry name" value="ZN2_CY6_FUNGAL_1"/>
    <property type="match status" value="1"/>
</dbReference>
<evidence type="ECO:0000256" key="24">
    <source>
        <dbReference type="SAM" id="SignalP"/>
    </source>
</evidence>
<evidence type="ECO:0000256" key="16">
    <source>
        <dbReference type="ARBA" id="ARBA00023125"/>
    </source>
</evidence>
<feature type="coiled-coil region" evidence="22">
    <location>
        <begin position="508"/>
        <end position="535"/>
    </location>
</feature>
<accession>A0A178FFE1</accession>
<feature type="region of interest" description="Disordered" evidence="23">
    <location>
        <begin position="434"/>
        <end position="454"/>
    </location>
</feature>
<dbReference type="AlphaFoldDB" id="A0A178FFE1"/>
<keyword evidence="12" id="KW-0862">Zinc</keyword>
<evidence type="ECO:0000256" key="13">
    <source>
        <dbReference type="ARBA" id="ARBA00023015"/>
    </source>
</evidence>
<evidence type="ECO:0000256" key="5">
    <source>
        <dbReference type="ARBA" id="ARBA00005988"/>
    </source>
</evidence>
<dbReference type="SMART" id="SM00066">
    <property type="entry name" value="GAL4"/>
    <property type="match status" value="1"/>
</dbReference>
<dbReference type="GO" id="GO:0000981">
    <property type="term" value="F:DNA-binding transcription factor activity, RNA polymerase II-specific"/>
    <property type="evidence" value="ECO:0007669"/>
    <property type="project" value="InterPro"/>
</dbReference>
<dbReference type="PANTHER" id="PTHR47782">
    <property type="entry name" value="ZN(II)2CYS6 TRANSCRIPTION FACTOR (EUROFUNG)-RELATED"/>
    <property type="match status" value="1"/>
</dbReference>
<keyword evidence="7" id="KW-0121">Carboxypeptidase</keyword>
<gene>
    <name evidence="27" type="ORF">A7D00_4140</name>
</gene>
<evidence type="ECO:0000259" key="26">
    <source>
        <dbReference type="PROSITE" id="PS52035"/>
    </source>
</evidence>
<keyword evidence="28" id="KW-1185">Reference proteome</keyword>
<evidence type="ECO:0000256" key="4">
    <source>
        <dbReference type="ARBA" id="ARBA00004613"/>
    </source>
</evidence>
<dbReference type="PANTHER" id="PTHR47782:SF8">
    <property type="entry name" value="ZN(II)2CYS6 TRANSCRIPTION FACTOR (EUROFUNG)"/>
    <property type="match status" value="1"/>
</dbReference>
<dbReference type="SMART" id="SM00631">
    <property type="entry name" value="Zn_pept"/>
    <property type="match status" value="1"/>
</dbReference>
<dbReference type="Pfam" id="PF00172">
    <property type="entry name" value="Zn_clus"/>
    <property type="match status" value="1"/>
</dbReference>
<reference evidence="27 28" key="1">
    <citation type="submission" date="2016-05" db="EMBL/GenBank/DDBJ databases">
        <title>Genome sequencing of Trichophyton violaceum CMCC(F)T3l isolated from hair.</title>
        <authorList>
            <person name="Zhan P."/>
            <person name="Tao Y."/>
            <person name="Liu W."/>
        </authorList>
    </citation>
    <scope>NUCLEOTIDE SEQUENCE [LARGE SCALE GENOMIC DNA]</scope>
    <source>
        <strain evidence="28">CMCC(F)T3l</strain>
    </source>
</reference>
<feature type="active site" description="Proton donor/acceptor" evidence="21">
    <location>
        <position position="381"/>
    </location>
</feature>
<dbReference type="PRINTS" id="PR00765">
    <property type="entry name" value="CRBOXYPTASEA"/>
</dbReference>
<dbReference type="SUPFAM" id="SSF53187">
    <property type="entry name" value="Zn-dependent exopeptidases"/>
    <property type="match status" value="1"/>
</dbReference>
<dbReference type="GO" id="GO:0043565">
    <property type="term" value="F:sequence-specific DNA binding"/>
    <property type="evidence" value="ECO:0007669"/>
    <property type="project" value="TreeGrafter"/>
</dbReference>
<dbReference type="Proteomes" id="UP000243519">
    <property type="component" value="Unassembled WGS sequence"/>
</dbReference>
<feature type="domain" description="Zn(2)-C6 fungal-type" evidence="25">
    <location>
        <begin position="464"/>
        <end position="494"/>
    </location>
</feature>
<dbReference type="InterPro" id="IPR057246">
    <property type="entry name" value="CARBOXYPEPT_ZN_1"/>
</dbReference>
<evidence type="ECO:0000259" key="25">
    <source>
        <dbReference type="PROSITE" id="PS50048"/>
    </source>
</evidence>
<organism evidence="27 28">
    <name type="scientific">Trichophyton violaceum</name>
    <dbReference type="NCBI Taxonomy" id="34388"/>
    <lineage>
        <taxon>Eukaryota</taxon>
        <taxon>Fungi</taxon>
        <taxon>Dikarya</taxon>
        <taxon>Ascomycota</taxon>
        <taxon>Pezizomycotina</taxon>
        <taxon>Eurotiomycetes</taxon>
        <taxon>Eurotiomycetidae</taxon>
        <taxon>Onygenales</taxon>
        <taxon>Arthrodermataceae</taxon>
        <taxon>Trichophyton</taxon>
    </lineage>
</organism>
<keyword evidence="14" id="KW-0843">Virulence</keyword>
<dbReference type="InterPro" id="IPR036864">
    <property type="entry name" value="Zn2-C6_fun-type_DNA-bd_sf"/>
</dbReference>
<comment type="function">
    <text evidence="2">Extracellular metalloprotease that contributes to pathogenicity.</text>
</comment>
<keyword evidence="10 24" id="KW-0732">Signal</keyword>
<evidence type="ECO:0000256" key="10">
    <source>
        <dbReference type="ARBA" id="ARBA00022729"/>
    </source>
</evidence>
<dbReference type="EMBL" id="LHPN01000006">
    <property type="protein sequence ID" value="OAL71240.1"/>
    <property type="molecule type" value="Genomic_DNA"/>
</dbReference>
<evidence type="ECO:0000256" key="8">
    <source>
        <dbReference type="ARBA" id="ARBA00022670"/>
    </source>
</evidence>
<dbReference type="GO" id="GO:0005576">
    <property type="term" value="C:extracellular region"/>
    <property type="evidence" value="ECO:0007669"/>
    <property type="project" value="UniProtKB-SubCell"/>
</dbReference>
<feature type="region of interest" description="Disordered" evidence="23">
    <location>
        <begin position="263"/>
        <end position="283"/>
    </location>
</feature>
<dbReference type="PROSITE" id="PS00132">
    <property type="entry name" value="CARBOXYPEPT_ZN_1"/>
    <property type="match status" value="1"/>
</dbReference>
<dbReference type="InterPro" id="IPR000834">
    <property type="entry name" value="Peptidase_M14"/>
</dbReference>
<keyword evidence="18" id="KW-1015">Disulfide bond</keyword>
<evidence type="ECO:0000313" key="27">
    <source>
        <dbReference type="EMBL" id="OAL71240.1"/>
    </source>
</evidence>
<evidence type="ECO:0000256" key="7">
    <source>
        <dbReference type="ARBA" id="ARBA00022645"/>
    </source>
</evidence>
<dbReference type="Pfam" id="PF02244">
    <property type="entry name" value="Propep_M14"/>
    <property type="match status" value="1"/>
</dbReference>
<dbReference type="CDD" id="cd12148">
    <property type="entry name" value="fungal_TF_MHR"/>
    <property type="match status" value="1"/>
</dbReference>
<dbReference type="Pfam" id="PF00246">
    <property type="entry name" value="Peptidase_M14"/>
    <property type="match status" value="1"/>
</dbReference>
<dbReference type="Gene3D" id="4.10.240.10">
    <property type="entry name" value="Zn(2)-C6 fungal-type DNA-binding domain"/>
    <property type="match status" value="1"/>
</dbReference>
<evidence type="ECO:0000256" key="3">
    <source>
        <dbReference type="ARBA" id="ARBA00004123"/>
    </source>
</evidence>
<evidence type="ECO:0000256" key="12">
    <source>
        <dbReference type="ARBA" id="ARBA00022833"/>
    </source>
</evidence>
<evidence type="ECO:0000256" key="15">
    <source>
        <dbReference type="ARBA" id="ARBA00023049"/>
    </source>
</evidence>
<dbReference type="CDD" id="cd00067">
    <property type="entry name" value="GAL4"/>
    <property type="match status" value="1"/>
</dbReference>